<accession>A0ABX0AX50</accession>
<dbReference type="EMBL" id="WSFC01000052">
    <property type="protein sequence ID" value="NDL05159.1"/>
    <property type="molecule type" value="Genomic_DNA"/>
</dbReference>
<gene>
    <name evidence="1" type="ORF">GPY48_18760</name>
</gene>
<protein>
    <submittedName>
        <fullName evidence="1">Uncharacterized protein</fullName>
    </submittedName>
</protein>
<name>A0ABX0AX50_9GAMM</name>
<dbReference type="GeneID" id="88808826"/>
<reference evidence="1 2" key="1">
    <citation type="submission" date="2019-12" db="EMBL/GenBank/DDBJ databases">
        <title>Engineering Photorhabdus to improve their lethality against agricultural pests.</title>
        <authorList>
            <person name="Machado R.A.R."/>
        </authorList>
    </citation>
    <scope>NUCLEOTIDE SEQUENCE [LARGE SCALE GENOMIC DNA]</scope>
    <source>
        <strain evidence="1 2">M-CN4</strain>
    </source>
</reference>
<sequence>MQKQSISLNLVGPINGVITDHEINHLTNITHGSGAGFTYRFFGHGN</sequence>
<comment type="caution">
    <text evidence="1">The sequence shown here is derived from an EMBL/GenBank/DDBJ whole genome shotgun (WGS) entry which is preliminary data.</text>
</comment>
<keyword evidence="2" id="KW-1185">Reference proteome</keyword>
<dbReference type="Proteomes" id="UP000466619">
    <property type="component" value="Unassembled WGS sequence"/>
</dbReference>
<evidence type="ECO:0000313" key="1">
    <source>
        <dbReference type="EMBL" id="NDL05159.1"/>
    </source>
</evidence>
<dbReference type="RefSeq" id="WP_162120746.1">
    <property type="nucleotide sequence ID" value="NZ_CAWNYH010000052.1"/>
</dbReference>
<evidence type="ECO:0000313" key="2">
    <source>
        <dbReference type="Proteomes" id="UP000466619"/>
    </source>
</evidence>
<organism evidence="1 2">
    <name type="scientific">Photorhabdus bodei</name>
    <dbReference type="NCBI Taxonomy" id="2029681"/>
    <lineage>
        <taxon>Bacteria</taxon>
        <taxon>Pseudomonadati</taxon>
        <taxon>Pseudomonadota</taxon>
        <taxon>Gammaproteobacteria</taxon>
        <taxon>Enterobacterales</taxon>
        <taxon>Morganellaceae</taxon>
        <taxon>Photorhabdus</taxon>
    </lineage>
</organism>
<proteinExistence type="predicted"/>